<dbReference type="Proteomes" id="UP000198811">
    <property type="component" value="Unassembled WGS sequence"/>
</dbReference>
<name>A0ABY0QJ93_CLOCO</name>
<dbReference type="RefSeq" id="WP_089863769.1">
    <property type="nucleotide sequence ID" value="NZ_FNGL01000003.1"/>
</dbReference>
<accession>A0ABY0QJ93</accession>
<gene>
    <name evidence="1" type="ORF">SAMN05216497_10342</name>
</gene>
<reference evidence="1 2" key="1">
    <citation type="submission" date="2016-10" db="EMBL/GenBank/DDBJ databases">
        <authorList>
            <person name="Varghese N."/>
            <person name="Submissions S."/>
        </authorList>
    </citation>
    <scope>NUCLEOTIDE SEQUENCE [LARGE SCALE GENOMIC DNA]</scope>
    <source>
        <strain evidence="1 2">NLAE-zl-C224</strain>
    </source>
</reference>
<comment type="caution">
    <text evidence="1">The sequence shown here is derived from an EMBL/GenBank/DDBJ whole genome shotgun (WGS) entry which is preliminary data.</text>
</comment>
<protein>
    <submittedName>
        <fullName evidence="1">Uncharacterized protein</fullName>
    </submittedName>
</protein>
<sequence length="79" mass="9331">MVIKGSLIKDEIKEAVMKTWEDKIMESIIESSSEMKKSLQIISSVVEDLQEIFDPYFIESIKYKKLELPKKVNRYINNF</sequence>
<organism evidence="1 2">
    <name type="scientific">Clostridium cochlearium</name>
    <dbReference type="NCBI Taxonomy" id="1494"/>
    <lineage>
        <taxon>Bacteria</taxon>
        <taxon>Bacillati</taxon>
        <taxon>Bacillota</taxon>
        <taxon>Clostridia</taxon>
        <taxon>Eubacteriales</taxon>
        <taxon>Clostridiaceae</taxon>
        <taxon>Clostridium</taxon>
    </lineage>
</organism>
<evidence type="ECO:0000313" key="2">
    <source>
        <dbReference type="Proteomes" id="UP000198811"/>
    </source>
</evidence>
<keyword evidence="2" id="KW-1185">Reference proteome</keyword>
<proteinExistence type="predicted"/>
<dbReference type="EMBL" id="FNGL01000003">
    <property type="protein sequence ID" value="SDK95408.1"/>
    <property type="molecule type" value="Genomic_DNA"/>
</dbReference>
<evidence type="ECO:0000313" key="1">
    <source>
        <dbReference type="EMBL" id="SDK95408.1"/>
    </source>
</evidence>